<accession>X1G2H5</accession>
<sequence>IIKYLKTNEFQYFIIRKDNIIRNSQYNNLLSTLYKKKLFEYGQLSIYSILR</sequence>
<proteinExistence type="predicted"/>
<dbReference type="EMBL" id="BARU01008266">
    <property type="protein sequence ID" value="GAH38970.1"/>
    <property type="molecule type" value="Genomic_DNA"/>
</dbReference>
<protein>
    <submittedName>
        <fullName evidence="1">Uncharacterized protein</fullName>
    </submittedName>
</protein>
<evidence type="ECO:0000313" key="1">
    <source>
        <dbReference type="EMBL" id="GAH38970.1"/>
    </source>
</evidence>
<gene>
    <name evidence="1" type="ORF">S03H2_16198</name>
</gene>
<feature type="non-terminal residue" evidence="1">
    <location>
        <position position="1"/>
    </location>
</feature>
<name>X1G2H5_9ZZZZ</name>
<comment type="caution">
    <text evidence="1">The sequence shown here is derived from an EMBL/GenBank/DDBJ whole genome shotgun (WGS) entry which is preliminary data.</text>
</comment>
<organism evidence="1">
    <name type="scientific">marine sediment metagenome</name>
    <dbReference type="NCBI Taxonomy" id="412755"/>
    <lineage>
        <taxon>unclassified sequences</taxon>
        <taxon>metagenomes</taxon>
        <taxon>ecological metagenomes</taxon>
    </lineage>
</organism>
<reference evidence="1" key="1">
    <citation type="journal article" date="2014" name="Front. Microbiol.">
        <title>High frequency of phylogenetically diverse reductive dehalogenase-homologous genes in deep subseafloor sedimentary metagenomes.</title>
        <authorList>
            <person name="Kawai M."/>
            <person name="Futagami T."/>
            <person name="Toyoda A."/>
            <person name="Takaki Y."/>
            <person name="Nishi S."/>
            <person name="Hori S."/>
            <person name="Arai W."/>
            <person name="Tsubouchi T."/>
            <person name="Morono Y."/>
            <person name="Uchiyama I."/>
            <person name="Ito T."/>
            <person name="Fujiyama A."/>
            <person name="Inagaki F."/>
            <person name="Takami H."/>
        </authorList>
    </citation>
    <scope>NUCLEOTIDE SEQUENCE</scope>
    <source>
        <strain evidence="1">Expedition CK06-06</strain>
    </source>
</reference>
<dbReference type="AlphaFoldDB" id="X1G2H5"/>